<dbReference type="RefSeq" id="WP_172324839.1">
    <property type="nucleotide sequence ID" value="NZ_CASQWE010000002.1"/>
</dbReference>
<gene>
    <name evidence="3" type="ORF">HPS55_06725</name>
</gene>
<accession>A0ABX2ATF4</accession>
<name>A0ABX2ATF4_9BACT</name>
<organism evidence="3 4">
    <name type="scientific">Xylanibacter rodentium</name>
    <dbReference type="NCBI Taxonomy" id="2736289"/>
    <lineage>
        <taxon>Bacteria</taxon>
        <taxon>Pseudomonadati</taxon>
        <taxon>Bacteroidota</taxon>
        <taxon>Bacteroidia</taxon>
        <taxon>Bacteroidales</taxon>
        <taxon>Prevotellaceae</taxon>
        <taxon>Xylanibacter</taxon>
    </lineage>
</organism>
<keyword evidence="4" id="KW-1185">Reference proteome</keyword>
<sequence length="517" mass="54728">MATQYQNYKSDFVLRESFVDITGKAVPLPTDIDFTLRYWTQHGREYVASRQGGVYTNCTPEGGDLLVFFKAHNLCEGELHHELHLQLDNPAFEGGVQNVFYPADLHILLWDKPSSTDKQGSALVADYTRGNAFTYDDFTPEQIEQLQRPAQEAADRYDKAMAEYDTKASEQVARIEKSATELEGLVGKFGSESAELVATMNSTTDEARKAVEAAEQRTAAAVKAATDAAAEAQAAKQRADEAAQRAATAQNAAATAAQEAATATRQAQTATDAASTAKREADAAAQAARSAAGDATSNAQEARTAAHEARTAISTLEQVTNDGRSIAERAEAAATAATEAKKAADTATAAANKAKADADTAAAAARKAKQDADTATAAAIAAAQRAEAATQATEQQRAILEALIERAQHVTAGVPTGMEVESPATVTMGNPVKQYVRGRVLPTSALQNVLYLSDGRAVDVLPDGEIVPKAAGTSRVHVIPTDGTRFYKTIQVETVAPRIRTAGSTMRLDAQGNIRLT</sequence>
<evidence type="ECO:0000256" key="1">
    <source>
        <dbReference type="SAM" id="Coils"/>
    </source>
</evidence>
<feature type="compositionally biased region" description="Low complexity" evidence="2">
    <location>
        <begin position="259"/>
        <end position="276"/>
    </location>
</feature>
<comment type="caution">
    <text evidence="3">The sequence shown here is derived from an EMBL/GenBank/DDBJ whole genome shotgun (WGS) entry which is preliminary data.</text>
</comment>
<evidence type="ECO:0000256" key="2">
    <source>
        <dbReference type="SAM" id="MobiDB-lite"/>
    </source>
</evidence>
<evidence type="ECO:0000313" key="3">
    <source>
        <dbReference type="EMBL" id="NPE14022.1"/>
    </source>
</evidence>
<dbReference type="Proteomes" id="UP001193734">
    <property type="component" value="Unassembled WGS sequence"/>
</dbReference>
<keyword evidence="1" id="KW-0175">Coiled coil</keyword>
<dbReference type="GeneID" id="82157458"/>
<dbReference type="EMBL" id="JABKKE010000009">
    <property type="protein sequence ID" value="NPE14022.1"/>
    <property type="molecule type" value="Genomic_DNA"/>
</dbReference>
<feature type="compositionally biased region" description="Low complexity" evidence="2">
    <location>
        <begin position="283"/>
        <end position="303"/>
    </location>
</feature>
<evidence type="ECO:0000313" key="4">
    <source>
        <dbReference type="Proteomes" id="UP001193734"/>
    </source>
</evidence>
<reference evidence="3 4" key="1">
    <citation type="submission" date="2020-05" db="EMBL/GenBank/DDBJ databases">
        <title>Distinct polysaccharide utilization as determinants for interspecies competition between intestinal Prevotella spp.</title>
        <authorList>
            <person name="Galvez E.J.C."/>
            <person name="Iljazovic A."/>
            <person name="Strowig T."/>
        </authorList>
    </citation>
    <scope>NUCLEOTIDE SEQUENCE [LARGE SCALE GENOMIC DNA]</scope>
    <source>
        <strain evidence="3 4">PROD</strain>
    </source>
</reference>
<proteinExistence type="predicted"/>
<feature type="region of interest" description="Disordered" evidence="2">
    <location>
        <begin position="259"/>
        <end position="308"/>
    </location>
</feature>
<feature type="coiled-coil region" evidence="1">
    <location>
        <begin position="351"/>
        <end position="403"/>
    </location>
</feature>
<feature type="coiled-coil region" evidence="1">
    <location>
        <begin position="197"/>
        <end position="259"/>
    </location>
</feature>
<protein>
    <submittedName>
        <fullName evidence="3">Uncharacterized protein</fullName>
    </submittedName>
</protein>